<dbReference type="Pfam" id="PF13670">
    <property type="entry name" value="PepSY_2"/>
    <property type="match status" value="1"/>
</dbReference>
<dbReference type="HOGENOM" id="CLU_147864_1_0_4"/>
<name>U5NAT8_9BURK</name>
<dbReference type="KEGG" id="cbx:Cenrod_1222"/>
<feature type="domain" description="PepSY" evidence="2">
    <location>
        <begin position="6"/>
        <end position="84"/>
    </location>
</feature>
<accession>U5NAT8</accession>
<dbReference type="eggNOG" id="COG5591">
    <property type="taxonomic scope" value="Bacteria"/>
</dbReference>
<protein>
    <recommendedName>
        <fullName evidence="2">PepSY domain-containing protein</fullName>
    </recommendedName>
</protein>
<dbReference type="AlphaFoldDB" id="U5NAT8"/>
<reference evidence="3 4" key="1">
    <citation type="journal article" date="2013" name="Genome Biol.">
        <title>Genomic analysis reveals key aspects of prokaryotic symbiosis in the phototrophic consortium "Chlorochromatium aggregatum".</title>
        <authorList>
            <person name="Liu Z."/>
            <person name="Muller J."/>
            <person name="Li T."/>
            <person name="Alvey R.M."/>
            <person name="Vogl K."/>
            <person name="Frigaard N.U."/>
            <person name="Rockwell N.C."/>
            <person name="Boyd E.S."/>
            <person name="Tomsho L.P."/>
            <person name="Schuster S.C."/>
            <person name="Henke P."/>
            <person name="Rohde M."/>
            <person name="Overmann J."/>
            <person name="Bryant D.A."/>
        </authorList>
    </citation>
    <scope>NUCLEOTIDE SEQUENCE [LARGE SCALE GENOMIC DNA]</scope>
    <source>
        <strain evidence="3">CR</strain>
    </source>
</reference>
<evidence type="ECO:0000256" key="1">
    <source>
        <dbReference type="SAM" id="SignalP"/>
    </source>
</evidence>
<feature type="signal peptide" evidence="1">
    <location>
        <begin position="1"/>
        <end position="19"/>
    </location>
</feature>
<dbReference type="STRING" id="946483.Cenrod_1222"/>
<evidence type="ECO:0000313" key="3">
    <source>
        <dbReference type="EMBL" id="AGX87314.1"/>
    </source>
</evidence>
<dbReference type="PATRIC" id="fig|946483.4.peg.1226"/>
<evidence type="ECO:0000313" key="4">
    <source>
        <dbReference type="Proteomes" id="UP000017184"/>
    </source>
</evidence>
<keyword evidence="4" id="KW-1185">Reference proteome</keyword>
<dbReference type="EMBL" id="CP004885">
    <property type="protein sequence ID" value="AGX87314.1"/>
    <property type="molecule type" value="Genomic_DNA"/>
</dbReference>
<proteinExistence type="predicted"/>
<sequence length="85" mass="9508">MKLFPFALLLAFATTAAFAGPACHVPKDKWMKEADFKAMIEAQGYKIKTFKVSKGECYEIYGTDKEGKKVEIYFDPATGAPIQQH</sequence>
<dbReference type="OrthoDB" id="9180865at2"/>
<gene>
    <name evidence="3" type="ORF">Cenrod_1222</name>
</gene>
<organism evidence="3 4">
    <name type="scientific">Candidatus Symbiobacter mobilis CR</name>
    <dbReference type="NCBI Taxonomy" id="946483"/>
    <lineage>
        <taxon>Bacteria</taxon>
        <taxon>Pseudomonadati</taxon>
        <taxon>Pseudomonadota</taxon>
        <taxon>Betaproteobacteria</taxon>
        <taxon>Burkholderiales</taxon>
        <taxon>Comamonadaceae</taxon>
    </lineage>
</organism>
<dbReference type="RefSeq" id="WP_022772254.1">
    <property type="nucleotide sequence ID" value="NC_022576.1"/>
</dbReference>
<dbReference type="Proteomes" id="UP000017184">
    <property type="component" value="Chromosome"/>
</dbReference>
<dbReference type="InterPro" id="IPR025711">
    <property type="entry name" value="PepSY"/>
</dbReference>
<evidence type="ECO:0000259" key="2">
    <source>
        <dbReference type="Pfam" id="PF13670"/>
    </source>
</evidence>
<feature type="chain" id="PRO_5004663024" description="PepSY domain-containing protein" evidence="1">
    <location>
        <begin position="20"/>
        <end position="85"/>
    </location>
</feature>
<keyword evidence="1" id="KW-0732">Signal</keyword>